<protein>
    <submittedName>
        <fullName evidence="2">Uncharacterized protein</fullName>
    </submittedName>
</protein>
<reference evidence="2 3" key="1">
    <citation type="submission" date="2018-07" db="EMBL/GenBank/DDBJ databases">
        <title>Marsedoiliclastica nanhaica gen. nov. sp. nov., a novel marine hydrocarbonoclastic bacterium isolated from an in-situ enriched hydrocarbon-degrading consortium in deep-sea sediment.</title>
        <authorList>
            <person name="Dong C."/>
            <person name="Ma T."/>
            <person name="Liu R."/>
            <person name="Shao Z."/>
        </authorList>
    </citation>
    <scope>NUCLEOTIDE SEQUENCE [LARGE SCALE GENOMIC DNA]</scope>
    <source>
        <strain evidence="3">soil36-7</strain>
    </source>
</reference>
<dbReference type="OrthoDB" id="6388776at2"/>
<dbReference type="Proteomes" id="UP000298049">
    <property type="component" value="Chromosome"/>
</dbReference>
<feature type="transmembrane region" description="Helical" evidence="1">
    <location>
        <begin position="97"/>
        <end position="118"/>
    </location>
</feature>
<dbReference type="AlphaFoldDB" id="A0A4P7XLC8"/>
<feature type="transmembrane region" description="Helical" evidence="1">
    <location>
        <begin position="51"/>
        <end position="71"/>
    </location>
</feature>
<evidence type="ECO:0000256" key="1">
    <source>
        <dbReference type="SAM" id="Phobius"/>
    </source>
</evidence>
<evidence type="ECO:0000313" key="2">
    <source>
        <dbReference type="EMBL" id="QCF27192.1"/>
    </source>
</evidence>
<keyword evidence="3" id="KW-1185">Reference proteome</keyword>
<organism evidence="2 3">
    <name type="scientific">Hydrocarboniclastica marina</name>
    <dbReference type="NCBI Taxonomy" id="2259620"/>
    <lineage>
        <taxon>Bacteria</taxon>
        <taxon>Pseudomonadati</taxon>
        <taxon>Pseudomonadota</taxon>
        <taxon>Gammaproteobacteria</taxon>
        <taxon>Alteromonadales</taxon>
        <taxon>Alteromonadaceae</taxon>
        <taxon>Hydrocarboniclastica</taxon>
    </lineage>
</organism>
<accession>A0A4P7XLC8</accession>
<keyword evidence="1" id="KW-1133">Transmembrane helix</keyword>
<dbReference type="EMBL" id="CP031093">
    <property type="protein sequence ID" value="QCF27192.1"/>
    <property type="molecule type" value="Genomic_DNA"/>
</dbReference>
<dbReference type="KEGG" id="hmi:soil367_15340"/>
<gene>
    <name evidence="2" type="ORF">soil367_15340</name>
</gene>
<feature type="transmembrane region" description="Helical" evidence="1">
    <location>
        <begin position="6"/>
        <end position="30"/>
    </location>
</feature>
<dbReference type="RefSeq" id="WP_136549901.1">
    <property type="nucleotide sequence ID" value="NZ_CP031093.1"/>
</dbReference>
<sequence>MNTIPLEIVFAFAAVAGMGTAILSLFTLRLTLTRRLKKKLKPSGDYWETGTLDFGFFNTFIFAYACTLPFVPRSEYYRILYKDLDVKRFATLFEKGAAYAMVTGFLVFFISIPFFYWFKP</sequence>
<name>A0A4P7XLC8_9ALTE</name>
<proteinExistence type="predicted"/>
<keyword evidence="1" id="KW-0472">Membrane</keyword>
<evidence type="ECO:0000313" key="3">
    <source>
        <dbReference type="Proteomes" id="UP000298049"/>
    </source>
</evidence>
<keyword evidence="1" id="KW-0812">Transmembrane</keyword>